<evidence type="ECO:0000313" key="7">
    <source>
        <dbReference type="EMBL" id="GAG06027.1"/>
    </source>
</evidence>
<keyword evidence="2" id="KW-0846">Cobalamin</keyword>
<feature type="compositionally biased region" description="Polar residues" evidence="5">
    <location>
        <begin position="1"/>
        <end position="10"/>
    </location>
</feature>
<dbReference type="Gene3D" id="3.20.70.20">
    <property type="match status" value="1"/>
</dbReference>
<gene>
    <name evidence="7" type="ORF">S01H1_36632</name>
</gene>
<evidence type="ECO:0000256" key="5">
    <source>
        <dbReference type="SAM" id="MobiDB-lite"/>
    </source>
</evidence>
<name>X0V3T1_9ZZZZ</name>
<evidence type="ECO:0000256" key="4">
    <source>
        <dbReference type="ARBA" id="ARBA00023285"/>
    </source>
</evidence>
<feature type="non-terminal residue" evidence="7">
    <location>
        <position position="184"/>
    </location>
</feature>
<feature type="region of interest" description="Disordered" evidence="5">
    <location>
        <begin position="1"/>
        <end position="39"/>
    </location>
</feature>
<dbReference type="GO" id="GO:0031419">
    <property type="term" value="F:cobalamin binding"/>
    <property type="evidence" value="ECO:0007669"/>
    <property type="project" value="UniProtKB-KW"/>
</dbReference>
<dbReference type="EMBL" id="BARS01022961">
    <property type="protein sequence ID" value="GAG06027.1"/>
    <property type="molecule type" value="Genomic_DNA"/>
</dbReference>
<dbReference type="PANTHER" id="PTHR43371">
    <property type="entry name" value="VITAMIN B12-DEPENDENT RIBONUCLEOTIDE REDUCTASE"/>
    <property type="match status" value="1"/>
</dbReference>
<dbReference type="InterPro" id="IPR013678">
    <property type="entry name" value="RNR_2_N"/>
</dbReference>
<evidence type="ECO:0000256" key="1">
    <source>
        <dbReference type="ARBA" id="ARBA00001922"/>
    </source>
</evidence>
<dbReference type="Pfam" id="PF08471">
    <property type="entry name" value="Ribonuc_red_2_N"/>
    <property type="match status" value="1"/>
</dbReference>
<dbReference type="InterPro" id="IPR050862">
    <property type="entry name" value="RdRp_reductase_class-2"/>
</dbReference>
<evidence type="ECO:0000259" key="6">
    <source>
        <dbReference type="Pfam" id="PF08471"/>
    </source>
</evidence>
<comment type="cofactor">
    <cofactor evidence="1">
        <name>adenosylcob(III)alamin</name>
        <dbReference type="ChEBI" id="CHEBI:18408"/>
    </cofactor>
</comment>
<dbReference type="GO" id="GO:0004748">
    <property type="term" value="F:ribonucleoside-diphosphate reductase activity, thioredoxin disulfide as acceptor"/>
    <property type="evidence" value="ECO:0007669"/>
    <property type="project" value="InterPro"/>
</dbReference>
<dbReference type="GO" id="GO:0050897">
    <property type="term" value="F:cobalt ion binding"/>
    <property type="evidence" value="ECO:0007669"/>
    <property type="project" value="InterPro"/>
</dbReference>
<organism evidence="7">
    <name type="scientific">marine sediment metagenome</name>
    <dbReference type="NCBI Taxonomy" id="412755"/>
    <lineage>
        <taxon>unclassified sequences</taxon>
        <taxon>metagenomes</taxon>
        <taxon>ecological metagenomes</taxon>
    </lineage>
</organism>
<feature type="domain" description="Ribonucleotide reductase class II vitamin B12-dependent N-terminal" evidence="6">
    <location>
        <begin position="60"/>
        <end position="151"/>
    </location>
</feature>
<keyword evidence="3" id="KW-0560">Oxidoreductase</keyword>
<evidence type="ECO:0000256" key="2">
    <source>
        <dbReference type="ARBA" id="ARBA00022628"/>
    </source>
</evidence>
<proteinExistence type="predicted"/>
<accession>X0V3T1</accession>
<keyword evidence="4" id="KW-0170">Cobalt</keyword>
<comment type="caution">
    <text evidence="7">The sequence shown here is derived from an EMBL/GenBank/DDBJ whole genome shotgun (WGS) entry which is preliminary data.</text>
</comment>
<dbReference type="AlphaFoldDB" id="X0V3T1"/>
<protein>
    <recommendedName>
        <fullName evidence="6">Ribonucleotide reductase class II vitamin B12-dependent N-terminal domain-containing protein</fullName>
    </recommendedName>
</protein>
<sequence>MSIVQASTGVRANKGPGDVESSEQGQRPQRVSHPRGLQIDSRFCPEQAVDPFETTEWELRTASIKDENGEILFEQTDAEVPSDWSQLAANVVVSKYFYGENGTEQRESSVRQLIHRVTRTITDWGQEDGYFATLEDGERFYRDLTWLCLHQHGAFNSPVWFNVGLYHQYGVSGTACNWHWDGDT</sequence>
<reference evidence="7" key="1">
    <citation type="journal article" date="2014" name="Front. Microbiol.">
        <title>High frequency of phylogenetically diverse reductive dehalogenase-homologous genes in deep subseafloor sedimentary metagenomes.</title>
        <authorList>
            <person name="Kawai M."/>
            <person name="Futagami T."/>
            <person name="Toyoda A."/>
            <person name="Takaki Y."/>
            <person name="Nishi S."/>
            <person name="Hori S."/>
            <person name="Arai W."/>
            <person name="Tsubouchi T."/>
            <person name="Morono Y."/>
            <person name="Uchiyama I."/>
            <person name="Ito T."/>
            <person name="Fujiyama A."/>
            <person name="Inagaki F."/>
            <person name="Takami H."/>
        </authorList>
    </citation>
    <scope>NUCLEOTIDE SEQUENCE</scope>
    <source>
        <strain evidence="7">Expedition CK06-06</strain>
    </source>
</reference>
<dbReference type="PANTHER" id="PTHR43371:SF1">
    <property type="entry name" value="RIBONUCLEOSIDE-DIPHOSPHATE REDUCTASE"/>
    <property type="match status" value="1"/>
</dbReference>
<evidence type="ECO:0000256" key="3">
    <source>
        <dbReference type="ARBA" id="ARBA00023002"/>
    </source>
</evidence>